<feature type="binding site" evidence="8">
    <location>
        <position position="26"/>
    </location>
    <ligand>
        <name>(6S)-5-formyl-5,6,7,8-tetrahydrofolate</name>
        <dbReference type="ChEBI" id="CHEBI:57457"/>
    </ligand>
</feature>
<evidence type="ECO:0000256" key="4">
    <source>
        <dbReference type="ARBA" id="ARBA00022801"/>
    </source>
</evidence>
<reference evidence="11 12" key="1">
    <citation type="submission" date="2020-08" db="EMBL/GenBank/DDBJ databases">
        <title>Genomic Encyclopedia of Type Strains, Phase IV (KMG-IV): sequencing the most valuable type-strain genomes for metagenomic binning, comparative biology and taxonomic classification.</title>
        <authorList>
            <person name="Goeker M."/>
        </authorList>
    </citation>
    <scope>NUCLEOTIDE SEQUENCE [LARGE SCALE GENOMIC DNA]</scope>
    <source>
        <strain evidence="11 12">DSM 22336</strain>
    </source>
</reference>
<dbReference type="Proteomes" id="UP000555393">
    <property type="component" value="Unassembled WGS sequence"/>
</dbReference>
<evidence type="ECO:0000256" key="2">
    <source>
        <dbReference type="ARBA" id="ARBA00022694"/>
    </source>
</evidence>
<evidence type="ECO:0000256" key="7">
    <source>
        <dbReference type="ARBA" id="ARBA00023134"/>
    </source>
</evidence>
<gene>
    <name evidence="8" type="primary">mnmE</name>
    <name evidence="8" type="synonym">trmE</name>
    <name evidence="11" type="ORF">FHS77_001339</name>
</gene>
<dbReference type="GO" id="GO:0005525">
    <property type="term" value="F:GTP binding"/>
    <property type="evidence" value="ECO:0007669"/>
    <property type="project" value="UniProtKB-UniRule"/>
</dbReference>
<dbReference type="FunFam" id="3.30.1360.120:FF:000007">
    <property type="entry name" value="tRNA modification GTPase GTPBP3, mitochondrial"/>
    <property type="match status" value="1"/>
</dbReference>
<evidence type="ECO:0000313" key="11">
    <source>
        <dbReference type="EMBL" id="MBB6260798.1"/>
    </source>
</evidence>
<dbReference type="Gene3D" id="1.20.120.430">
    <property type="entry name" value="tRNA modification GTPase MnmE domain 2"/>
    <property type="match status" value="1"/>
</dbReference>
<evidence type="ECO:0000256" key="5">
    <source>
        <dbReference type="ARBA" id="ARBA00022842"/>
    </source>
</evidence>
<comment type="subunit">
    <text evidence="8">Homodimer. Heterotetramer of two MnmE and two MnmG subunits.</text>
</comment>
<dbReference type="InterPro" id="IPR027266">
    <property type="entry name" value="TrmE/GcvT-like"/>
</dbReference>
<dbReference type="GO" id="GO:0002098">
    <property type="term" value="P:tRNA wobble uridine modification"/>
    <property type="evidence" value="ECO:0007669"/>
    <property type="project" value="TreeGrafter"/>
</dbReference>
<dbReference type="CDD" id="cd14858">
    <property type="entry name" value="TrmE_N"/>
    <property type="match status" value="1"/>
</dbReference>
<dbReference type="NCBIfam" id="NF003661">
    <property type="entry name" value="PRK05291.1-3"/>
    <property type="match status" value="1"/>
</dbReference>
<feature type="binding site" evidence="8">
    <location>
        <position position="123"/>
    </location>
    <ligand>
        <name>(6S)-5-formyl-5,6,7,8-tetrahydrofolate</name>
        <dbReference type="ChEBI" id="CHEBI:57457"/>
    </ligand>
</feature>
<dbReference type="SUPFAM" id="SSF116878">
    <property type="entry name" value="TrmE connector domain"/>
    <property type="match status" value="1"/>
</dbReference>
<dbReference type="InterPro" id="IPR005225">
    <property type="entry name" value="Small_GTP-bd"/>
</dbReference>
<dbReference type="EMBL" id="JACIIU010000004">
    <property type="protein sequence ID" value="MBB6260798.1"/>
    <property type="molecule type" value="Genomic_DNA"/>
</dbReference>
<keyword evidence="6 8" id="KW-0630">Potassium</keyword>
<proteinExistence type="inferred from homology"/>
<keyword evidence="8" id="KW-0963">Cytoplasm</keyword>
<dbReference type="PANTHER" id="PTHR42714:SF2">
    <property type="entry name" value="TRNA MODIFICATION GTPASE GTPBP3, MITOCHONDRIAL"/>
    <property type="match status" value="1"/>
</dbReference>
<keyword evidence="2 8" id="KW-0819">tRNA processing</keyword>
<dbReference type="InterPro" id="IPR018948">
    <property type="entry name" value="GTP-bd_TrmE_N"/>
</dbReference>
<dbReference type="CDD" id="cd04164">
    <property type="entry name" value="trmE"/>
    <property type="match status" value="1"/>
</dbReference>
<feature type="domain" description="TrmE-type G" evidence="10">
    <location>
        <begin position="220"/>
        <end position="368"/>
    </location>
</feature>
<keyword evidence="8" id="KW-0479">Metal-binding</keyword>
<dbReference type="PANTHER" id="PTHR42714">
    <property type="entry name" value="TRNA MODIFICATION GTPASE GTPBP3"/>
    <property type="match status" value="1"/>
</dbReference>
<keyword evidence="12" id="KW-1185">Reference proteome</keyword>
<dbReference type="InterPro" id="IPR031168">
    <property type="entry name" value="G_TrmE"/>
</dbReference>
<dbReference type="EC" id="3.6.-.-" evidence="8"/>
<dbReference type="Gene3D" id="3.40.50.300">
    <property type="entry name" value="P-loop containing nucleotide triphosphate hydrolases"/>
    <property type="match status" value="1"/>
</dbReference>
<organism evidence="11 12">
    <name type="scientific">Paenochrobactrum gallinarii</name>
    <dbReference type="NCBI Taxonomy" id="643673"/>
    <lineage>
        <taxon>Bacteria</taxon>
        <taxon>Pseudomonadati</taxon>
        <taxon>Pseudomonadota</taxon>
        <taxon>Alphaproteobacteria</taxon>
        <taxon>Hyphomicrobiales</taxon>
        <taxon>Brucellaceae</taxon>
        <taxon>Paenochrobactrum</taxon>
    </lineage>
</organism>
<dbReference type="InterPro" id="IPR025867">
    <property type="entry name" value="MnmE_helical"/>
</dbReference>
<dbReference type="SUPFAM" id="SSF52540">
    <property type="entry name" value="P-loop containing nucleoside triphosphate hydrolases"/>
    <property type="match status" value="1"/>
</dbReference>
<feature type="binding site" evidence="8">
    <location>
        <position position="83"/>
    </location>
    <ligand>
        <name>(6S)-5-formyl-5,6,7,8-tetrahydrofolate</name>
        <dbReference type="ChEBI" id="CHEBI:57457"/>
    </ligand>
</feature>
<name>A0A841M3R8_9HYPH</name>
<dbReference type="GO" id="GO:0046872">
    <property type="term" value="F:metal ion binding"/>
    <property type="evidence" value="ECO:0007669"/>
    <property type="project" value="UniProtKB-KW"/>
</dbReference>
<feature type="binding site" evidence="8">
    <location>
        <position position="255"/>
    </location>
    <ligand>
        <name>Mg(2+)</name>
        <dbReference type="ChEBI" id="CHEBI:18420"/>
    </ligand>
</feature>
<comment type="similarity">
    <text evidence="1 8 9">Belongs to the TRAFAC class TrmE-Era-EngA-EngB-Septin-like GTPase superfamily. TrmE GTPase family.</text>
</comment>
<feature type="binding site" evidence="8">
    <location>
        <position position="444"/>
    </location>
    <ligand>
        <name>(6S)-5-formyl-5,6,7,8-tetrahydrofolate</name>
        <dbReference type="ChEBI" id="CHEBI:57457"/>
    </ligand>
</feature>
<dbReference type="Pfam" id="PF01926">
    <property type="entry name" value="MMR_HSR1"/>
    <property type="match status" value="1"/>
</dbReference>
<evidence type="ECO:0000256" key="3">
    <source>
        <dbReference type="ARBA" id="ARBA00022741"/>
    </source>
</evidence>
<dbReference type="GO" id="GO:0030488">
    <property type="term" value="P:tRNA methylation"/>
    <property type="evidence" value="ECO:0007669"/>
    <property type="project" value="TreeGrafter"/>
</dbReference>
<dbReference type="Gene3D" id="3.30.1360.120">
    <property type="entry name" value="Probable tRNA modification gtpase trme, domain 1"/>
    <property type="match status" value="1"/>
</dbReference>
<sequence length="444" mass="48786">MNESSFHDTIFALSSGRLPAGVAVIRVSGPQTRFVIETIFSKLPEPRRAMFGSFHSMNGELLDQGLLIYFKGPASFTGEDCAEFHLHGGVAVVERFLSELSQMQGLRFAEAGEFTRRAFTHGKMDLTIAEGLADLISAETEGQRRLAQHVASGAQRDLYNDWRTKLIQARALIEAELDFADESDVPGSVSDQVWEAMAVLNHSIQDHIAGGKRADLLRDGFQIVIAGEPNAGKSSLLNLLAGRDVAIISDEAGTTRDLLEVKLDLAGVPVYVTDTAGIRETENKVEKIGIERALEKARKADLVLLLEDLTTHQRTDLSDDLAGVETWRIGTKIDLTHDYKREDFKICISVTSGENINQLIDTLTETVSAQAGNLSEVVPTRLRHISLLKQTANEIENAITNTNYPLELRAENLRLASQSLGRITGDVDVEDILDVIFSEFCIGK</sequence>
<evidence type="ECO:0000313" key="12">
    <source>
        <dbReference type="Proteomes" id="UP000555393"/>
    </source>
</evidence>
<dbReference type="GO" id="GO:0003924">
    <property type="term" value="F:GTPase activity"/>
    <property type="evidence" value="ECO:0007669"/>
    <property type="project" value="UniProtKB-UniRule"/>
</dbReference>
<evidence type="ECO:0000256" key="6">
    <source>
        <dbReference type="ARBA" id="ARBA00022958"/>
    </source>
</evidence>
<dbReference type="HAMAP" id="MF_00379">
    <property type="entry name" value="GTPase_MnmE"/>
    <property type="match status" value="1"/>
</dbReference>
<dbReference type="AlphaFoldDB" id="A0A841M3R8"/>
<comment type="subcellular location">
    <subcellularLocation>
        <location evidence="8">Cytoplasm</location>
    </subcellularLocation>
</comment>
<dbReference type="PROSITE" id="PS51709">
    <property type="entry name" value="G_TRME"/>
    <property type="match status" value="1"/>
</dbReference>
<dbReference type="Pfam" id="PF12631">
    <property type="entry name" value="MnmE_helical"/>
    <property type="match status" value="1"/>
</dbReference>
<keyword evidence="5 8" id="KW-0460">Magnesium</keyword>
<comment type="cofactor">
    <cofactor evidence="8">
        <name>K(+)</name>
        <dbReference type="ChEBI" id="CHEBI:29103"/>
    </cofactor>
    <text evidence="8">Binds 1 potassium ion per subunit.</text>
</comment>
<dbReference type="Pfam" id="PF10396">
    <property type="entry name" value="TrmE_N"/>
    <property type="match status" value="1"/>
</dbReference>
<evidence type="ECO:0000256" key="9">
    <source>
        <dbReference type="RuleBase" id="RU003313"/>
    </source>
</evidence>
<dbReference type="RefSeq" id="WP_184221541.1">
    <property type="nucleotide sequence ID" value="NZ_JACIIU010000004.1"/>
</dbReference>
<keyword evidence="7 8" id="KW-0342">GTP-binding</keyword>
<dbReference type="InterPro" id="IPR027368">
    <property type="entry name" value="MnmE_dom2"/>
</dbReference>
<keyword evidence="4 8" id="KW-0378">Hydrolase</keyword>
<feature type="binding site" evidence="8">
    <location>
        <begin position="249"/>
        <end position="255"/>
    </location>
    <ligand>
        <name>GTP</name>
        <dbReference type="ChEBI" id="CHEBI:37565"/>
    </ligand>
</feature>
<dbReference type="NCBIfam" id="TIGR00450">
    <property type="entry name" value="mnmE_trmE_thdF"/>
    <property type="match status" value="1"/>
</dbReference>
<feature type="binding site" evidence="8">
    <location>
        <begin position="230"/>
        <end position="235"/>
    </location>
    <ligand>
        <name>GTP</name>
        <dbReference type="ChEBI" id="CHEBI:37565"/>
    </ligand>
</feature>
<feature type="binding site" evidence="8">
    <location>
        <position position="234"/>
    </location>
    <ligand>
        <name>Mg(2+)</name>
        <dbReference type="ChEBI" id="CHEBI:18420"/>
    </ligand>
</feature>
<dbReference type="GO" id="GO:0005737">
    <property type="term" value="C:cytoplasm"/>
    <property type="evidence" value="ECO:0007669"/>
    <property type="project" value="UniProtKB-SubCell"/>
</dbReference>
<comment type="function">
    <text evidence="8">Exhibits a very high intrinsic GTPase hydrolysis rate. Involved in the addition of a carboxymethylaminomethyl (cmnm) group at the wobble position (U34) of certain tRNAs, forming tRNA-cmnm(5)s(2)U34.</text>
</comment>
<comment type="caution">
    <text evidence="8">Lacks conserved residue(s) required for the propagation of feature annotation.</text>
</comment>
<accession>A0A841M3R8</accession>
<dbReference type="InterPro" id="IPR004520">
    <property type="entry name" value="GTPase_MnmE"/>
</dbReference>
<evidence type="ECO:0000256" key="8">
    <source>
        <dbReference type="HAMAP-Rule" id="MF_00379"/>
    </source>
</evidence>
<dbReference type="InterPro" id="IPR006073">
    <property type="entry name" value="GTP-bd"/>
</dbReference>
<evidence type="ECO:0000259" key="10">
    <source>
        <dbReference type="PROSITE" id="PS51709"/>
    </source>
</evidence>
<feature type="binding site" evidence="8">
    <location>
        <begin position="274"/>
        <end position="277"/>
    </location>
    <ligand>
        <name>GTP</name>
        <dbReference type="ChEBI" id="CHEBI:37565"/>
    </ligand>
</feature>
<comment type="caution">
    <text evidence="11">The sequence shown here is derived from an EMBL/GenBank/DDBJ whole genome shotgun (WGS) entry which is preliminary data.</text>
</comment>
<dbReference type="NCBIfam" id="TIGR00231">
    <property type="entry name" value="small_GTP"/>
    <property type="match status" value="1"/>
</dbReference>
<evidence type="ECO:0000256" key="1">
    <source>
        <dbReference type="ARBA" id="ARBA00011043"/>
    </source>
</evidence>
<dbReference type="InterPro" id="IPR027417">
    <property type="entry name" value="P-loop_NTPase"/>
</dbReference>
<keyword evidence="3 8" id="KW-0547">Nucleotide-binding</keyword>
<protein>
    <recommendedName>
        <fullName evidence="8">tRNA modification GTPase MnmE</fullName>
        <ecNumber evidence="8">3.6.-.-</ecNumber>
    </recommendedName>
</protein>